<proteinExistence type="inferred from homology"/>
<accession>A0A2U1P364</accession>
<evidence type="ECO:0000313" key="6">
    <source>
        <dbReference type="EMBL" id="PWA80214.1"/>
    </source>
</evidence>
<name>A0A2U1P364_ARTAN</name>
<comment type="caution">
    <text evidence="6">The sequence shown here is derived from an EMBL/GenBank/DDBJ whole genome shotgun (WGS) entry which is preliminary data.</text>
</comment>
<dbReference type="STRING" id="35608.A0A2U1P364"/>
<comment type="cofactor">
    <cofactor evidence="1">
        <name>pyridoxal 5'-phosphate</name>
        <dbReference type="ChEBI" id="CHEBI:597326"/>
    </cofactor>
</comment>
<dbReference type="GO" id="GO:0008453">
    <property type="term" value="F:alanine-glyoxylate transaminase activity"/>
    <property type="evidence" value="ECO:0007669"/>
    <property type="project" value="TreeGrafter"/>
</dbReference>
<evidence type="ECO:0000313" key="7">
    <source>
        <dbReference type="Proteomes" id="UP000245207"/>
    </source>
</evidence>
<dbReference type="SUPFAM" id="SSF53383">
    <property type="entry name" value="PLP-dependent transferases"/>
    <property type="match status" value="1"/>
</dbReference>
<dbReference type="EMBL" id="PKPP01001749">
    <property type="protein sequence ID" value="PWA80214.1"/>
    <property type="molecule type" value="Genomic_DNA"/>
</dbReference>
<sequence>MIHDLRVIHGNECVSWLILISEDLAVIKFRVIHGNEYKPTDILDMLGDMGRAFWMDEYTNADKPVVIAISSCWVVYFVNSGTEANKLAMLTSRIYNDNLEMNALRNAYHGGSAVIIGLTTLKT</sequence>
<dbReference type="GO" id="GO:0009436">
    <property type="term" value="P:glyoxylate catabolic process"/>
    <property type="evidence" value="ECO:0007669"/>
    <property type="project" value="TreeGrafter"/>
</dbReference>
<organism evidence="6 7">
    <name type="scientific">Artemisia annua</name>
    <name type="common">Sweet wormwood</name>
    <dbReference type="NCBI Taxonomy" id="35608"/>
    <lineage>
        <taxon>Eukaryota</taxon>
        <taxon>Viridiplantae</taxon>
        <taxon>Streptophyta</taxon>
        <taxon>Embryophyta</taxon>
        <taxon>Tracheophyta</taxon>
        <taxon>Spermatophyta</taxon>
        <taxon>Magnoliopsida</taxon>
        <taxon>eudicotyledons</taxon>
        <taxon>Gunneridae</taxon>
        <taxon>Pentapetalae</taxon>
        <taxon>asterids</taxon>
        <taxon>campanulids</taxon>
        <taxon>Asterales</taxon>
        <taxon>Asteraceae</taxon>
        <taxon>Asteroideae</taxon>
        <taxon>Anthemideae</taxon>
        <taxon>Artemisiinae</taxon>
        <taxon>Artemisia</taxon>
    </lineage>
</organism>
<evidence type="ECO:0000256" key="1">
    <source>
        <dbReference type="ARBA" id="ARBA00001933"/>
    </source>
</evidence>
<comment type="subcellular location">
    <subcellularLocation>
        <location evidence="2">Mitochondrion</location>
    </subcellularLocation>
</comment>
<dbReference type="AlphaFoldDB" id="A0A2U1P364"/>
<evidence type="ECO:0000256" key="2">
    <source>
        <dbReference type="ARBA" id="ARBA00004173"/>
    </source>
</evidence>
<protein>
    <submittedName>
        <fullName evidence="6">Alanine-glyoxylate aminotransferase 2</fullName>
    </submittedName>
</protein>
<dbReference type="Proteomes" id="UP000245207">
    <property type="component" value="Unassembled WGS sequence"/>
</dbReference>
<dbReference type="PANTHER" id="PTHR45688:SF3">
    <property type="entry name" value="ALANINE--GLYOXYLATE AMINOTRANSFERASE 2, MITOCHONDRIAL"/>
    <property type="match status" value="1"/>
</dbReference>
<dbReference type="InterPro" id="IPR015421">
    <property type="entry name" value="PyrdxlP-dep_Trfase_major"/>
</dbReference>
<dbReference type="PANTHER" id="PTHR45688">
    <property type="match status" value="1"/>
</dbReference>
<keyword evidence="5 6" id="KW-0808">Transferase</keyword>
<dbReference type="InterPro" id="IPR015424">
    <property type="entry name" value="PyrdxlP-dep_Trfase"/>
</dbReference>
<dbReference type="Gene3D" id="3.40.640.10">
    <property type="entry name" value="Type I PLP-dependent aspartate aminotransferase-like (Major domain)"/>
    <property type="match status" value="1"/>
</dbReference>
<comment type="similarity">
    <text evidence="3">Belongs to the class-III pyridoxal-phosphate-dependent aminotransferase family.</text>
</comment>
<evidence type="ECO:0000256" key="3">
    <source>
        <dbReference type="ARBA" id="ARBA00008954"/>
    </source>
</evidence>
<evidence type="ECO:0000256" key="4">
    <source>
        <dbReference type="ARBA" id="ARBA00022576"/>
    </source>
</evidence>
<keyword evidence="4 6" id="KW-0032">Aminotransferase</keyword>
<gene>
    <name evidence="6" type="ORF">CTI12_AA199310</name>
</gene>
<dbReference type="OrthoDB" id="10261433at2759"/>
<dbReference type="GO" id="GO:0019481">
    <property type="term" value="P:L-alanine catabolic process, by transamination"/>
    <property type="evidence" value="ECO:0007669"/>
    <property type="project" value="TreeGrafter"/>
</dbReference>
<dbReference type="GO" id="GO:0005739">
    <property type="term" value="C:mitochondrion"/>
    <property type="evidence" value="ECO:0007669"/>
    <property type="project" value="UniProtKB-SubCell"/>
</dbReference>
<reference evidence="6 7" key="1">
    <citation type="journal article" date="2018" name="Mol. Plant">
        <title>The genome of Artemisia annua provides insight into the evolution of Asteraceae family and artemisinin biosynthesis.</title>
        <authorList>
            <person name="Shen Q."/>
            <person name="Zhang L."/>
            <person name="Liao Z."/>
            <person name="Wang S."/>
            <person name="Yan T."/>
            <person name="Shi P."/>
            <person name="Liu M."/>
            <person name="Fu X."/>
            <person name="Pan Q."/>
            <person name="Wang Y."/>
            <person name="Lv Z."/>
            <person name="Lu X."/>
            <person name="Zhang F."/>
            <person name="Jiang W."/>
            <person name="Ma Y."/>
            <person name="Chen M."/>
            <person name="Hao X."/>
            <person name="Li L."/>
            <person name="Tang Y."/>
            <person name="Lv G."/>
            <person name="Zhou Y."/>
            <person name="Sun X."/>
            <person name="Brodelius P.E."/>
            <person name="Rose J.K.C."/>
            <person name="Tang K."/>
        </authorList>
    </citation>
    <scope>NUCLEOTIDE SEQUENCE [LARGE SCALE GENOMIC DNA]</scope>
    <source>
        <strain evidence="7">cv. Huhao1</strain>
        <tissue evidence="6">Leaf</tissue>
    </source>
</reference>
<evidence type="ECO:0000256" key="5">
    <source>
        <dbReference type="ARBA" id="ARBA00022679"/>
    </source>
</evidence>
<keyword evidence="7" id="KW-1185">Reference proteome</keyword>